<proteinExistence type="predicted"/>
<feature type="chain" id="PRO_5032760034" evidence="2">
    <location>
        <begin position="16"/>
        <end position="435"/>
    </location>
</feature>
<protein>
    <submittedName>
        <fullName evidence="3">Uncharacterized protein</fullName>
    </submittedName>
</protein>
<accession>A0A821SD88</accession>
<keyword evidence="2" id="KW-0732">Signal</keyword>
<feature type="signal peptide" evidence="2">
    <location>
        <begin position="1"/>
        <end position="15"/>
    </location>
</feature>
<dbReference type="AlphaFoldDB" id="A0A821SD88"/>
<sequence length="435" mass="49476">MKLTLILLLVASSQAAKVTSSSSKDRIGDFEKEKRDSNRNNGLEKRTPLLPSVSSSATPGVEYASTQESHSDQSPSQQIYATPAPQISKISDVLAQGGPYQAAIANQLYSPVSIYQPRFPTYEVSPPVPSQLAYAEHSFQPQNIQSIPKTNLPANYQPQILQQYETSVPQPIPANYQQTTSPISNQPINYQQPLIQYQQYTPDQLQYVQESIQPQTAYRQELPVTYQGEQARPEPQPVTQNIQQTYTPQSSQGAISYASYAQNQRDQSAQKQQQSQYQPQPQQLIKYQLQHQPIQYQLPQVQPPQYQAQPQQYQVQQYEAPQFQIQQQPYQQYQQSEGRVQYQPQLPPLQIQPYQPQYVKSKQSEKQVYFKQLQQPAVIQQIQLQHQPQAAQTKLAQQYSQAPAQNSGYAAQVALPTFPPVQYFGKFAHSIFGQQ</sequence>
<feature type="compositionally biased region" description="Polar residues" evidence="1">
    <location>
        <begin position="237"/>
        <end position="253"/>
    </location>
</feature>
<feature type="region of interest" description="Disordered" evidence="1">
    <location>
        <begin position="227"/>
        <end position="253"/>
    </location>
</feature>
<organism evidence="3 4">
    <name type="scientific">Pieris macdunnoughi</name>
    <dbReference type="NCBI Taxonomy" id="345717"/>
    <lineage>
        <taxon>Eukaryota</taxon>
        <taxon>Metazoa</taxon>
        <taxon>Ecdysozoa</taxon>
        <taxon>Arthropoda</taxon>
        <taxon>Hexapoda</taxon>
        <taxon>Insecta</taxon>
        <taxon>Pterygota</taxon>
        <taxon>Neoptera</taxon>
        <taxon>Endopterygota</taxon>
        <taxon>Lepidoptera</taxon>
        <taxon>Glossata</taxon>
        <taxon>Ditrysia</taxon>
        <taxon>Papilionoidea</taxon>
        <taxon>Pieridae</taxon>
        <taxon>Pierinae</taxon>
        <taxon>Pieris</taxon>
    </lineage>
</organism>
<keyword evidence="4" id="KW-1185">Reference proteome</keyword>
<dbReference type="Proteomes" id="UP000663880">
    <property type="component" value="Unassembled WGS sequence"/>
</dbReference>
<evidence type="ECO:0000256" key="2">
    <source>
        <dbReference type="SAM" id="SignalP"/>
    </source>
</evidence>
<dbReference type="EMBL" id="CAJOBZ010000018">
    <property type="protein sequence ID" value="CAF4857884.1"/>
    <property type="molecule type" value="Genomic_DNA"/>
</dbReference>
<evidence type="ECO:0000313" key="4">
    <source>
        <dbReference type="Proteomes" id="UP000663880"/>
    </source>
</evidence>
<feature type="compositionally biased region" description="Basic and acidic residues" evidence="1">
    <location>
        <begin position="23"/>
        <end position="47"/>
    </location>
</feature>
<name>A0A821SD88_9NEOP</name>
<evidence type="ECO:0000313" key="3">
    <source>
        <dbReference type="EMBL" id="CAF4857884.1"/>
    </source>
</evidence>
<evidence type="ECO:0000256" key="1">
    <source>
        <dbReference type="SAM" id="MobiDB-lite"/>
    </source>
</evidence>
<feature type="region of interest" description="Disordered" evidence="1">
    <location>
        <begin position="17"/>
        <end position="78"/>
    </location>
</feature>
<comment type="caution">
    <text evidence="3">The sequence shown here is derived from an EMBL/GenBank/DDBJ whole genome shotgun (WGS) entry which is preliminary data.</text>
</comment>
<feature type="compositionally biased region" description="Polar residues" evidence="1">
    <location>
        <begin position="52"/>
        <end position="78"/>
    </location>
</feature>
<reference evidence="3" key="1">
    <citation type="submission" date="2021-02" db="EMBL/GenBank/DDBJ databases">
        <authorList>
            <person name="Steward A R."/>
        </authorList>
    </citation>
    <scope>NUCLEOTIDE SEQUENCE</scope>
</reference>
<gene>
    <name evidence="3" type="ORF">PMACD_LOCUS7648</name>
</gene>
<dbReference type="OrthoDB" id="6921718at2759"/>